<accession>A0A9N7UZK8</accession>
<gene>
    <name evidence="1" type="ORF">PLEPLA_LOCUS30294</name>
</gene>
<evidence type="ECO:0000313" key="2">
    <source>
        <dbReference type="Proteomes" id="UP001153269"/>
    </source>
</evidence>
<organism evidence="1 2">
    <name type="scientific">Pleuronectes platessa</name>
    <name type="common">European plaice</name>
    <dbReference type="NCBI Taxonomy" id="8262"/>
    <lineage>
        <taxon>Eukaryota</taxon>
        <taxon>Metazoa</taxon>
        <taxon>Chordata</taxon>
        <taxon>Craniata</taxon>
        <taxon>Vertebrata</taxon>
        <taxon>Euteleostomi</taxon>
        <taxon>Actinopterygii</taxon>
        <taxon>Neopterygii</taxon>
        <taxon>Teleostei</taxon>
        <taxon>Neoteleostei</taxon>
        <taxon>Acanthomorphata</taxon>
        <taxon>Carangaria</taxon>
        <taxon>Pleuronectiformes</taxon>
        <taxon>Pleuronectoidei</taxon>
        <taxon>Pleuronectidae</taxon>
        <taxon>Pleuronectes</taxon>
    </lineage>
</organism>
<name>A0A9N7UZK8_PLEPL</name>
<dbReference type="EMBL" id="CADEAL010002890">
    <property type="protein sequence ID" value="CAB1442616.1"/>
    <property type="molecule type" value="Genomic_DNA"/>
</dbReference>
<dbReference type="Proteomes" id="UP001153269">
    <property type="component" value="Unassembled WGS sequence"/>
</dbReference>
<evidence type="ECO:0000313" key="1">
    <source>
        <dbReference type="EMBL" id="CAB1442616.1"/>
    </source>
</evidence>
<dbReference type="AlphaFoldDB" id="A0A9N7UZK8"/>
<comment type="caution">
    <text evidence="1">The sequence shown here is derived from an EMBL/GenBank/DDBJ whole genome shotgun (WGS) entry which is preliminary data.</text>
</comment>
<sequence length="107" mass="11805">MAAMCGRSTPLAGNADETSSLYLWVDSPSSNSSNLGCQSLSSTGQWLFVSQRMGQREFYVCDEIRLSSEAEAAEEEEEEEEEEEATCTVYIPIKGLAPRTQPYPRIG</sequence>
<reference evidence="1" key="1">
    <citation type="submission" date="2020-03" db="EMBL/GenBank/DDBJ databases">
        <authorList>
            <person name="Weist P."/>
        </authorList>
    </citation>
    <scope>NUCLEOTIDE SEQUENCE</scope>
</reference>
<proteinExistence type="predicted"/>
<keyword evidence="2" id="KW-1185">Reference proteome</keyword>
<protein>
    <submittedName>
        <fullName evidence="1">Uncharacterized protein</fullName>
    </submittedName>
</protein>